<keyword evidence="2" id="KW-1185">Reference proteome</keyword>
<evidence type="ECO:0008006" key="3">
    <source>
        <dbReference type="Google" id="ProtNLM"/>
    </source>
</evidence>
<dbReference type="SUPFAM" id="SSF48403">
    <property type="entry name" value="Ankyrin repeat"/>
    <property type="match status" value="1"/>
</dbReference>
<sequence length="378" mass="45386">MEIGEHLKRKRNYQTLLLKFIQSTNNSHDDYLNLVAFFQNDPNELREFCCLLSKVSYGFHYSSIFQKIEQIILFLKNDITTLLTNFQIYTIFRKNKNILLFLFTNKIIKIDKSVFDHLMKTSNKVSDYNLFFYPETSSFYDEFDQNMIEKELQNFGFRNFTEFNEKRQNGQNDSVLCTLIRDDSVKEFVKYITKSDISPSSFIKHSIFETNSFLLKQKETTLIEYAAFYGSIKIFNYLKYKTNNLTPSIFLYAIHSRNEQMIHLVEDENKNFYLKYLKESIKCHHNEIANYIINNLINYNDDVALEKRIIYSFHYYNYIFLPPCQIDKFFYYSCKFNHLEFVKILSKDSNVNINKGVIPKQKVFVYKISLFFNIIFIF</sequence>
<name>A0ABR2L123_9EUKA</name>
<gene>
    <name evidence="1" type="ORF">M9Y10_014990</name>
</gene>
<accession>A0ABR2L123</accession>
<proteinExistence type="predicted"/>
<dbReference type="InterPro" id="IPR036770">
    <property type="entry name" value="Ankyrin_rpt-contain_sf"/>
</dbReference>
<organism evidence="1 2">
    <name type="scientific">Tritrichomonas musculus</name>
    <dbReference type="NCBI Taxonomy" id="1915356"/>
    <lineage>
        <taxon>Eukaryota</taxon>
        <taxon>Metamonada</taxon>
        <taxon>Parabasalia</taxon>
        <taxon>Tritrichomonadida</taxon>
        <taxon>Tritrichomonadidae</taxon>
        <taxon>Tritrichomonas</taxon>
    </lineage>
</organism>
<dbReference type="Proteomes" id="UP001470230">
    <property type="component" value="Unassembled WGS sequence"/>
</dbReference>
<dbReference type="EMBL" id="JAPFFF010000002">
    <property type="protein sequence ID" value="KAK8897056.1"/>
    <property type="molecule type" value="Genomic_DNA"/>
</dbReference>
<comment type="caution">
    <text evidence="1">The sequence shown here is derived from an EMBL/GenBank/DDBJ whole genome shotgun (WGS) entry which is preliminary data.</text>
</comment>
<dbReference type="PANTHER" id="PTHR24159:SF5">
    <property type="entry name" value="ANK_REP_REGION DOMAIN-CONTAINING PROTEIN"/>
    <property type="match status" value="1"/>
</dbReference>
<reference evidence="1 2" key="1">
    <citation type="submission" date="2024-04" db="EMBL/GenBank/DDBJ databases">
        <title>Tritrichomonas musculus Genome.</title>
        <authorList>
            <person name="Alves-Ferreira E."/>
            <person name="Grigg M."/>
            <person name="Lorenzi H."/>
            <person name="Galac M."/>
        </authorList>
    </citation>
    <scope>NUCLEOTIDE SEQUENCE [LARGE SCALE GENOMIC DNA]</scope>
    <source>
        <strain evidence="1 2">EAF2021</strain>
    </source>
</reference>
<evidence type="ECO:0000313" key="2">
    <source>
        <dbReference type="Proteomes" id="UP001470230"/>
    </source>
</evidence>
<evidence type="ECO:0000313" key="1">
    <source>
        <dbReference type="EMBL" id="KAK8897056.1"/>
    </source>
</evidence>
<dbReference type="PANTHER" id="PTHR24159">
    <property type="match status" value="1"/>
</dbReference>
<protein>
    <recommendedName>
        <fullName evidence="3">DUF3447 domain-containing protein</fullName>
    </recommendedName>
</protein>